<reference evidence="9 10" key="1">
    <citation type="submission" date="2023-11" db="EMBL/GenBank/DDBJ databases">
        <title>MicrobeMod: A computational toolkit for identifying prokaryotic methylation and restriction-modification with nanopore sequencing.</title>
        <authorList>
            <person name="Crits-Christoph A."/>
            <person name="Kang S.C."/>
            <person name="Lee H."/>
            <person name="Ostrov N."/>
        </authorList>
    </citation>
    <scope>NUCLEOTIDE SEQUENCE [LARGE SCALE GENOMIC DNA]</scope>
    <source>
        <strain evidence="9 10">ATCC 23090</strain>
    </source>
</reference>
<dbReference type="SUPFAM" id="SSF55785">
    <property type="entry name" value="PYP-like sensor domain (PAS domain)"/>
    <property type="match status" value="3"/>
</dbReference>
<dbReference type="Pfam" id="PF08447">
    <property type="entry name" value="PAS_3"/>
    <property type="match status" value="1"/>
</dbReference>
<proteinExistence type="predicted"/>
<evidence type="ECO:0000256" key="2">
    <source>
        <dbReference type="ARBA" id="ARBA00012438"/>
    </source>
</evidence>
<comment type="catalytic activity">
    <reaction evidence="1">
        <text>ATP + protein L-histidine = ADP + protein N-phospho-L-histidine.</text>
        <dbReference type="EC" id="2.7.13.3"/>
    </reaction>
</comment>
<feature type="domain" description="PAC" evidence="8">
    <location>
        <begin position="325"/>
        <end position="377"/>
    </location>
</feature>
<dbReference type="InterPro" id="IPR005467">
    <property type="entry name" value="His_kinase_dom"/>
</dbReference>
<dbReference type="InterPro" id="IPR004358">
    <property type="entry name" value="Sig_transdc_His_kin-like_C"/>
</dbReference>
<dbReference type="SMART" id="SM00086">
    <property type="entry name" value="PAC"/>
    <property type="match status" value="1"/>
</dbReference>
<dbReference type="InterPro" id="IPR036097">
    <property type="entry name" value="HisK_dim/P_sf"/>
</dbReference>
<dbReference type="InterPro" id="IPR000014">
    <property type="entry name" value="PAS"/>
</dbReference>
<keyword evidence="3" id="KW-0597">Phosphoprotein</keyword>
<evidence type="ECO:0000259" key="8">
    <source>
        <dbReference type="PROSITE" id="PS50113"/>
    </source>
</evidence>
<dbReference type="PROSITE" id="PS50112">
    <property type="entry name" value="PAS"/>
    <property type="match status" value="1"/>
</dbReference>
<dbReference type="PROSITE" id="PS50113">
    <property type="entry name" value="PAC"/>
    <property type="match status" value="1"/>
</dbReference>
<dbReference type="RefSeq" id="WP_322518570.1">
    <property type="nucleotide sequence ID" value="NZ_CP140154.1"/>
</dbReference>
<dbReference type="CDD" id="cd00130">
    <property type="entry name" value="PAS"/>
    <property type="match status" value="2"/>
</dbReference>
<name>A0ABZ0XMY0_9BACT</name>
<protein>
    <recommendedName>
        <fullName evidence="2">histidine kinase</fullName>
        <ecNumber evidence="2">2.7.13.3</ecNumber>
    </recommendedName>
</protein>
<accession>A0ABZ0XMY0</accession>
<evidence type="ECO:0000313" key="10">
    <source>
        <dbReference type="Proteomes" id="UP001326715"/>
    </source>
</evidence>
<dbReference type="InterPro" id="IPR035965">
    <property type="entry name" value="PAS-like_dom_sf"/>
</dbReference>
<evidence type="ECO:0000256" key="4">
    <source>
        <dbReference type="ARBA" id="ARBA00022679"/>
    </source>
</evidence>
<evidence type="ECO:0000259" key="6">
    <source>
        <dbReference type="PROSITE" id="PS50109"/>
    </source>
</evidence>
<evidence type="ECO:0000256" key="3">
    <source>
        <dbReference type="ARBA" id="ARBA00022553"/>
    </source>
</evidence>
<evidence type="ECO:0000313" key="9">
    <source>
        <dbReference type="EMBL" id="WQG91780.1"/>
    </source>
</evidence>
<dbReference type="Gene3D" id="1.10.287.130">
    <property type="match status" value="1"/>
</dbReference>
<dbReference type="EC" id="2.7.13.3" evidence="2"/>
<dbReference type="EMBL" id="CP140154">
    <property type="protein sequence ID" value="WQG91780.1"/>
    <property type="molecule type" value="Genomic_DNA"/>
</dbReference>
<keyword evidence="5" id="KW-0418">Kinase</keyword>
<dbReference type="InterPro" id="IPR000700">
    <property type="entry name" value="PAS-assoc_C"/>
</dbReference>
<dbReference type="SUPFAM" id="SSF55874">
    <property type="entry name" value="ATPase domain of HSP90 chaperone/DNA topoisomerase II/histidine kinase"/>
    <property type="match status" value="1"/>
</dbReference>
<dbReference type="InterPro" id="IPR052162">
    <property type="entry name" value="Sensor_kinase/Photoreceptor"/>
</dbReference>
<dbReference type="PRINTS" id="PR00344">
    <property type="entry name" value="BCTRLSENSOR"/>
</dbReference>
<gene>
    <name evidence="9" type="ORF">SR876_09705</name>
</gene>
<keyword evidence="4" id="KW-0808">Transferase</keyword>
<dbReference type="InterPro" id="IPR036890">
    <property type="entry name" value="HATPase_C_sf"/>
</dbReference>
<feature type="domain" description="PAS" evidence="7">
    <location>
        <begin position="251"/>
        <end position="321"/>
    </location>
</feature>
<evidence type="ECO:0000256" key="1">
    <source>
        <dbReference type="ARBA" id="ARBA00000085"/>
    </source>
</evidence>
<dbReference type="SMART" id="SM00387">
    <property type="entry name" value="HATPase_c"/>
    <property type="match status" value="1"/>
</dbReference>
<feature type="domain" description="Histidine kinase" evidence="6">
    <location>
        <begin position="402"/>
        <end position="614"/>
    </location>
</feature>
<dbReference type="SUPFAM" id="SSF47384">
    <property type="entry name" value="Homodimeric domain of signal transducing histidine kinase"/>
    <property type="match status" value="1"/>
</dbReference>
<sequence>MVQSKTFNPANPWWGAIAAAFEDGYIVTNQAGQIVAFNPSALEILRISESQLLDPAWWESTSAGALGRLLQERKELADHKIRQDVPHKKDCWLRVTGKTLHTQTETGYMLSFRDVTNYLEINRSLNTIISSLDDIILEMTVEGIILHVWMNRSSRLTLPWMEMQGKSAYNYMPERLIREIHLLIREVIGSGKEVVRVLHDPLGREQQVWYRIRLLKPGTTNNTIIVSIHDVTAEYKANEALKEARTQLEDSQQVFKSIFDYSPTGIALLSMEGQWLDVNTCLLDTLGYTREELSSLSARTLIHPDDLDAAMAQIAQIRDRKINSYRTERRYRHHDGHYIYMFLACSAMLNPDESIRYLILQMVDVTELKQLDSEARKKNIILHATSIDLQQKIKQLFELNQIIAHNLRGPATALISSVEMLPELKNMEEQQVMFYHMKNSADAIVNTLNDLKDVLAQQTNTELPFTRCNVEHITRQLWSSLNQQVVEKNAQLKVKFRETSIEYSRPYLENILFHLINNALTYTRPEVFPEITVETWREDGQTVLMVRDNGIGIDLQKHGEQLFRYKKKLHRGYESNGVGLFMIRNQIRTFGGSIDVKSEVGKGSSFYVYFNNRVHISKDDE</sequence>
<keyword evidence="10" id="KW-1185">Reference proteome</keyword>
<dbReference type="PROSITE" id="PS50109">
    <property type="entry name" value="HIS_KIN"/>
    <property type="match status" value="1"/>
</dbReference>
<dbReference type="Gene3D" id="3.30.565.10">
    <property type="entry name" value="Histidine kinase-like ATPase, C-terminal domain"/>
    <property type="match status" value="1"/>
</dbReference>
<dbReference type="InterPro" id="IPR003594">
    <property type="entry name" value="HATPase_dom"/>
</dbReference>
<dbReference type="SMART" id="SM00091">
    <property type="entry name" value="PAS"/>
    <property type="match status" value="3"/>
</dbReference>
<evidence type="ECO:0000259" key="7">
    <source>
        <dbReference type="PROSITE" id="PS50112"/>
    </source>
</evidence>
<evidence type="ECO:0000256" key="5">
    <source>
        <dbReference type="ARBA" id="ARBA00022777"/>
    </source>
</evidence>
<dbReference type="PANTHER" id="PTHR43304">
    <property type="entry name" value="PHYTOCHROME-LIKE PROTEIN CPH1"/>
    <property type="match status" value="1"/>
</dbReference>
<dbReference type="Pfam" id="PF13426">
    <property type="entry name" value="PAS_9"/>
    <property type="match status" value="1"/>
</dbReference>
<organism evidence="9 10">
    <name type="scientific">Chitinophaga sancti</name>
    <dbReference type="NCBI Taxonomy" id="1004"/>
    <lineage>
        <taxon>Bacteria</taxon>
        <taxon>Pseudomonadati</taxon>
        <taxon>Bacteroidota</taxon>
        <taxon>Chitinophagia</taxon>
        <taxon>Chitinophagales</taxon>
        <taxon>Chitinophagaceae</taxon>
        <taxon>Chitinophaga</taxon>
    </lineage>
</organism>
<dbReference type="InterPro" id="IPR013655">
    <property type="entry name" value="PAS_fold_3"/>
</dbReference>
<dbReference type="Proteomes" id="UP001326715">
    <property type="component" value="Chromosome"/>
</dbReference>
<dbReference type="PANTHER" id="PTHR43304:SF1">
    <property type="entry name" value="PAC DOMAIN-CONTAINING PROTEIN"/>
    <property type="match status" value="1"/>
</dbReference>
<dbReference type="NCBIfam" id="TIGR00229">
    <property type="entry name" value="sensory_box"/>
    <property type="match status" value="2"/>
</dbReference>
<dbReference type="InterPro" id="IPR001610">
    <property type="entry name" value="PAC"/>
</dbReference>
<dbReference type="Gene3D" id="3.30.450.20">
    <property type="entry name" value="PAS domain"/>
    <property type="match status" value="3"/>
</dbReference>
<dbReference type="Pfam" id="PF02518">
    <property type="entry name" value="HATPase_c"/>
    <property type="match status" value="1"/>
</dbReference>